<evidence type="ECO:0000313" key="2">
    <source>
        <dbReference type="Proteomes" id="UP000295264"/>
    </source>
</evidence>
<name>A0A484GJ60_SOUCH</name>
<reference evidence="1 2" key="1">
    <citation type="journal article" date="2018" name="Genomics">
        <title>Molecular footprints of inshore aquatic adaptation in Indo-Pacific humpback dolphin (Sousa chinensis).</title>
        <authorList>
            <person name="Ming Y."/>
            <person name="Jian J."/>
            <person name="Yu F."/>
            <person name="Yu X."/>
            <person name="Wang J."/>
            <person name="Liu W."/>
        </authorList>
    </citation>
    <scope>NUCLEOTIDE SEQUENCE [LARGE SCALE GENOMIC DNA]</scope>
    <source>
        <strain evidence="1">MY-2018</strain>
        <tissue evidence="1">Skin</tissue>
    </source>
</reference>
<keyword evidence="2" id="KW-1185">Reference proteome</keyword>
<organism evidence="1 2">
    <name type="scientific">Sousa chinensis</name>
    <name type="common">Indo-pacific humpbacked dolphin</name>
    <name type="synonym">Steno chinensis</name>
    <dbReference type="NCBI Taxonomy" id="103600"/>
    <lineage>
        <taxon>Eukaryota</taxon>
        <taxon>Metazoa</taxon>
        <taxon>Chordata</taxon>
        <taxon>Craniata</taxon>
        <taxon>Vertebrata</taxon>
        <taxon>Euteleostomi</taxon>
        <taxon>Mammalia</taxon>
        <taxon>Eutheria</taxon>
        <taxon>Laurasiatheria</taxon>
        <taxon>Artiodactyla</taxon>
        <taxon>Whippomorpha</taxon>
        <taxon>Cetacea</taxon>
        <taxon>Odontoceti</taxon>
        <taxon>Delphinidae</taxon>
        <taxon>Sousa</taxon>
    </lineage>
</organism>
<dbReference type="Proteomes" id="UP000295264">
    <property type="component" value="Unassembled WGS sequence"/>
</dbReference>
<accession>A0A484GJ60</accession>
<dbReference type="Gene3D" id="3.90.930.12">
    <property type="entry name" value="Ribosomal protein L6, alpha-beta domain"/>
    <property type="match status" value="1"/>
</dbReference>
<feature type="non-terminal residue" evidence="1">
    <location>
        <position position="60"/>
    </location>
</feature>
<dbReference type="GO" id="GO:0003735">
    <property type="term" value="F:structural constituent of ribosome"/>
    <property type="evidence" value="ECO:0007669"/>
    <property type="project" value="InterPro"/>
</dbReference>
<comment type="caution">
    <text evidence="1">The sequence shown here is derived from an EMBL/GenBank/DDBJ whole genome shotgun (WGS) entry which is preliminary data.</text>
</comment>
<evidence type="ECO:0000313" key="1">
    <source>
        <dbReference type="EMBL" id="TEA35559.1"/>
    </source>
</evidence>
<dbReference type="InterPro" id="IPR036789">
    <property type="entry name" value="Ribosomal_uL6-like_a/b-dom_sf"/>
</dbReference>
<dbReference type="EMBL" id="QWLN02007301">
    <property type="protein sequence ID" value="TEA35559.1"/>
    <property type="molecule type" value="Genomic_DNA"/>
</dbReference>
<dbReference type="GO" id="GO:0019843">
    <property type="term" value="F:rRNA binding"/>
    <property type="evidence" value="ECO:0007669"/>
    <property type="project" value="InterPro"/>
</dbReference>
<protein>
    <submittedName>
        <fullName evidence="1">Uncharacterized protein</fullName>
    </submittedName>
</protein>
<proteinExistence type="predicted"/>
<gene>
    <name evidence="1" type="ORF">DBR06_SOUSAS8910037</name>
</gene>
<sequence>MKRILGITPEHIDINLNWHTVIVKSPRGTLGQDFNHIKVELSLLGKKKMMQLWVSKQKGN</sequence>
<dbReference type="AlphaFoldDB" id="A0A484GJ60"/>
<dbReference type="SUPFAM" id="SSF56053">
    <property type="entry name" value="Ribosomal protein L6"/>
    <property type="match status" value="1"/>
</dbReference>
<dbReference type="GO" id="GO:0006412">
    <property type="term" value="P:translation"/>
    <property type="evidence" value="ECO:0007669"/>
    <property type="project" value="InterPro"/>
</dbReference>
<dbReference type="GO" id="GO:0005840">
    <property type="term" value="C:ribosome"/>
    <property type="evidence" value="ECO:0007669"/>
    <property type="project" value="InterPro"/>
</dbReference>